<dbReference type="KEGG" id="mbd:MEBOL_002722"/>
<dbReference type="InterPro" id="IPR050090">
    <property type="entry name" value="Tyrosine_recombinase_XerCD"/>
</dbReference>
<dbReference type="GO" id="GO:0015074">
    <property type="term" value="P:DNA integration"/>
    <property type="evidence" value="ECO:0007669"/>
    <property type="project" value="UniProtKB-KW"/>
</dbReference>
<dbReference type="CDD" id="cd01189">
    <property type="entry name" value="INT_ICEBs1_C_like"/>
    <property type="match status" value="1"/>
</dbReference>
<feature type="domain" description="Tyr recombinase" evidence="6">
    <location>
        <begin position="201"/>
        <end position="382"/>
    </location>
</feature>
<accession>A0A250IDF9</accession>
<keyword evidence="3 5" id="KW-0238">DNA-binding</keyword>
<sequence length="403" mass="45395">MSVRLRKWKKKEGKVQEAWWVDVKYQHPSGRVERVRKASPINTRRGAEEYERQIRHALLTGSFGKEKQNEPGRVPTLGDFVPRFITYSENNNKHSSVVAKRQILDDHLLPDFGNMALDSIGPAEIEDFKAAMRKKPSRARARKEAPTRAALRKRKGSGVKLLSLKSINNALAVLHKLLSLAQEQGVIAHVPRVKLFKTEKPAFDFLTFDEAERLINAAEPEWRTLILLALKTGLRHGELIGLQWADVDLQRGKLKVRRTIWQGVTGLPKGGRERTVDLPGSAVDALKGHRHLRGPYVFCQEDGKPLTAGMTEHRLERALSRAGITREQGCITWHDLRHTYGSHLAMRGVPLKVIQELMGHATIEMTMRYAHLAPETRESAVQQLDRPVPQLHAAPARDAGGAH</sequence>
<dbReference type="Gene3D" id="1.10.150.130">
    <property type="match status" value="1"/>
</dbReference>
<evidence type="ECO:0000259" key="6">
    <source>
        <dbReference type="PROSITE" id="PS51898"/>
    </source>
</evidence>
<dbReference type="RefSeq" id="WP_095977856.1">
    <property type="nucleotide sequence ID" value="NZ_CP022163.1"/>
</dbReference>
<evidence type="ECO:0000256" key="2">
    <source>
        <dbReference type="ARBA" id="ARBA00022908"/>
    </source>
</evidence>
<dbReference type="InterPro" id="IPR004107">
    <property type="entry name" value="Integrase_SAM-like_N"/>
</dbReference>
<dbReference type="InterPro" id="IPR044068">
    <property type="entry name" value="CB"/>
</dbReference>
<reference evidence="8 9" key="1">
    <citation type="submission" date="2017-06" db="EMBL/GenBank/DDBJ databases">
        <authorList>
            <person name="Kim H.J."/>
            <person name="Triplett B.A."/>
        </authorList>
    </citation>
    <scope>NUCLEOTIDE SEQUENCE [LARGE SCALE GENOMIC DNA]</scope>
    <source>
        <strain evidence="8 9">DSM 14713</strain>
    </source>
</reference>
<dbReference type="GO" id="GO:0003677">
    <property type="term" value="F:DNA binding"/>
    <property type="evidence" value="ECO:0007669"/>
    <property type="project" value="UniProtKB-UniRule"/>
</dbReference>
<dbReference type="Pfam" id="PF14659">
    <property type="entry name" value="Phage_int_SAM_3"/>
    <property type="match status" value="1"/>
</dbReference>
<evidence type="ECO:0000313" key="9">
    <source>
        <dbReference type="Proteomes" id="UP000217289"/>
    </source>
</evidence>
<proteinExistence type="inferred from homology"/>
<keyword evidence="9" id="KW-1185">Reference proteome</keyword>
<dbReference type="AlphaFoldDB" id="A0A250IDF9"/>
<dbReference type="EMBL" id="CP022163">
    <property type="protein sequence ID" value="ATB29273.1"/>
    <property type="molecule type" value="Genomic_DNA"/>
</dbReference>
<dbReference type="InterPro" id="IPR002104">
    <property type="entry name" value="Integrase_catalytic"/>
</dbReference>
<evidence type="ECO:0000259" key="7">
    <source>
        <dbReference type="PROSITE" id="PS51900"/>
    </source>
</evidence>
<dbReference type="InterPro" id="IPR011010">
    <property type="entry name" value="DNA_brk_join_enz"/>
</dbReference>
<dbReference type="PANTHER" id="PTHR30349:SF64">
    <property type="entry name" value="PROPHAGE INTEGRASE INTD-RELATED"/>
    <property type="match status" value="1"/>
</dbReference>
<evidence type="ECO:0000256" key="4">
    <source>
        <dbReference type="ARBA" id="ARBA00023172"/>
    </source>
</evidence>
<dbReference type="PROSITE" id="PS51900">
    <property type="entry name" value="CB"/>
    <property type="match status" value="1"/>
</dbReference>
<evidence type="ECO:0000313" key="8">
    <source>
        <dbReference type="EMBL" id="ATB29273.1"/>
    </source>
</evidence>
<gene>
    <name evidence="8" type="ORF">MEBOL_002722</name>
</gene>
<dbReference type="PROSITE" id="PS51898">
    <property type="entry name" value="TYR_RECOMBINASE"/>
    <property type="match status" value="1"/>
</dbReference>
<dbReference type="Gene3D" id="1.10.443.10">
    <property type="entry name" value="Intergrase catalytic core"/>
    <property type="match status" value="1"/>
</dbReference>
<feature type="domain" description="Core-binding (CB)" evidence="7">
    <location>
        <begin position="75"/>
        <end position="182"/>
    </location>
</feature>
<name>A0A250IDF9_9BACT</name>
<organism evidence="8 9">
    <name type="scientific">Melittangium boletus DSM 14713</name>
    <dbReference type="NCBI Taxonomy" id="1294270"/>
    <lineage>
        <taxon>Bacteria</taxon>
        <taxon>Pseudomonadati</taxon>
        <taxon>Myxococcota</taxon>
        <taxon>Myxococcia</taxon>
        <taxon>Myxococcales</taxon>
        <taxon>Cystobacterineae</taxon>
        <taxon>Archangiaceae</taxon>
        <taxon>Melittangium</taxon>
    </lineage>
</organism>
<comment type="similarity">
    <text evidence="1">Belongs to the 'phage' integrase family.</text>
</comment>
<evidence type="ECO:0000256" key="3">
    <source>
        <dbReference type="ARBA" id="ARBA00023125"/>
    </source>
</evidence>
<dbReference type="OrthoDB" id="9789256at2"/>
<dbReference type="GO" id="GO:0006310">
    <property type="term" value="P:DNA recombination"/>
    <property type="evidence" value="ECO:0007669"/>
    <property type="project" value="UniProtKB-KW"/>
</dbReference>
<evidence type="ECO:0000256" key="1">
    <source>
        <dbReference type="ARBA" id="ARBA00008857"/>
    </source>
</evidence>
<dbReference type="PANTHER" id="PTHR30349">
    <property type="entry name" value="PHAGE INTEGRASE-RELATED"/>
    <property type="match status" value="1"/>
</dbReference>
<dbReference type="InterPro" id="IPR013762">
    <property type="entry name" value="Integrase-like_cat_sf"/>
</dbReference>
<dbReference type="InterPro" id="IPR010998">
    <property type="entry name" value="Integrase_recombinase_N"/>
</dbReference>
<dbReference type="Pfam" id="PF00589">
    <property type="entry name" value="Phage_integrase"/>
    <property type="match status" value="1"/>
</dbReference>
<dbReference type="Proteomes" id="UP000217289">
    <property type="component" value="Chromosome"/>
</dbReference>
<dbReference type="SUPFAM" id="SSF56349">
    <property type="entry name" value="DNA breaking-rejoining enzymes"/>
    <property type="match status" value="1"/>
</dbReference>
<protein>
    <submittedName>
        <fullName evidence="8">Integrase</fullName>
    </submittedName>
</protein>
<evidence type="ECO:0000256" key="5">
    <source>
        <dbReference type="PROSITE-ProRule" id="PRU01248"/>
    </source>
</evidence>
<keyword evidence="2" id="KW-0229">DNA integration</keyword>
<keyword evidence="4" id="KW-0233">DNA recombination</keyword>